<sequence>METPSDNTPGWLLEVRERGLYQALLLQLKKDYERANLHFFLPVGEGREPVSPGELLQGLRESLYLLQMERFDQYLNLMYAADVPEREFRSLSATDPVEAATEVAWMLLRREWQKVSLRSRFGSSPD</sequence>
<accession>A0ABT1AY19</accession>
<comment type="caution">
    <text evidence="1">The sequence shown here is derived from an EMBL/GenBank/DDBJ whole genome shotgun (WGS) entry which is preliminary data.</text>
</comment>
<proteinExistence type="predicted"/>
<protein>
    <submittedName>
        <fullName evidence="1">Uncharacterized protein</fullName>
    </submittedName>
</protein>
<keyword evidence="2" id="KW-1185">Reference proteome</keyword>
<evidence type="ECO:0000313" key="2">
    <source>
        <dbReference type="Proteomes" id="UP001206312"/>
    </source>
</evidence>
<evidence type="ECO:0000313" key="1">
    <source>
        <dbReference type="EMBL" id="MCO5724923.1"/>
    </source>
</evidence>
<dbReference type="Proteomes" id="UP001206312">
    <property type="component" value="Unassembled WGS sequence"/>
</dbReference>
<dbReference type="RefSeq" id="WP_252741302.1">
    <property type="nucleotide sequence ID" value="NZ_JAMXIB010000006.1"/>
</dbReference>
<dbReference type="EMBL" id="JAMXIB010000006">
    <property type="protein sequence ID" value="MCO5724923.1"/>
    <property type="molecule type" value="Genomic_DNA"/>
</dbReference>
<organism evidence="1 2">
    <name type="scientific">Robiginitalea marina</name>
    <dbReference type="NCBI Taxonomy" id="2954105"/>
    <lineage>
        <taxon>Bacteria</taxon>
        <taxon>Pseudomonadati</taxon>
        <taxon>Bacteroidota</taxon>
        <taxon>Flavobacteriia</taxon>
        <taxon>Flavobacteriales</taxon>
        <taxon>Flavobacteriaceae</taxon>
        <taxon>Robiginitalea</taxon>
    </lineage>
</organism>
<gene>
    <name evidence="1" type="ORF">NG653_08655</name>
</gene>
<reference evidence="1 2" key="1">
    <citation type="submission" date="2022-06" db="EMBL/GenBank/DDBJ databases">
        <authorList>
            <person name="Xuan X."/>
        </authorList>
    </citation>
    <scope>NUCLEOTIDE SEQUENCE [LARGE SCALE GENOMIC DNA]</scope>
    <source>
        <strain evidence="1 2">2V75</strain>
    </source>
</reference>
<name>A0ABT1AY19_9FLAO</name>